<feature type="signal peptide" evidence="1">
    <location>
        <begin position="1"/>
        <end position="26"/>
    </location>
</feature>
<gene>
    <name evidence="2" type="ORF">ATSB10_02230</name>
</gene>
<dbReference type="OrthoDB" id="5956306at2"/>
<dbReference type="RefSeq" id="WP_063670028.1">
    <property type="nucleotide sequence ID" value="NZ_CP014841.1"/>
</dbReference>
<dbReference type="EMBL" id="CP014841">
    <property type="protein sequence ID" value="AND67677.1"/>
    <property type="molecule type" value="Genomic_DNA"/>
</dbReference>
<protein>
    <submittedName>
        <fullName evidence="2">Uncharacterized protein</fullName>
    </submittedName>
</protein>
<dbReference type="KEGG" id="dtx:ATSB10_02230"/>
<evidence type="ECO:0000313" key="2">
    <source>
        <dbReference type="EMBL" id="AND67677.1"/>
    </source>
</evidence>
<accession>A0A160MXZ7</accession>
<sequence>MKRTMTCLCGCLCVLGGIAFSGLASAQDASVPAAGAALGTFHAWRPVSDQRLAGVRGGFDDGRGLVVSFGLDRLVYVGGNLVSSSSVEIPDIAHITREQAEALAAATGAVNVIQIGPGNTVDPIVLQQAAGLGATVIQNSLDNQNIQSLTRLDVTLSGLGLLNGVDLQGSLQAAMSSRAGP</sequence>
<dbReference type="STRING" id="445710.ATSB10_02230"/>
<organism evidence="2 3">
    <name type="scientific">Dyella thiooxydans</name>
    <dbReference type="NCBI Taxonomy" id="445710"/>
    <lineage>
        <taxon>Bacteria</taxon>
        <taxon>Pseudomonadati</taxon>
        <taxon>Pseudomonadota</taxon>
        <taxon>Gammaproteobacteria</taxon>
        <taxon>Lysobacterales</taxon>
        <taxon>Rhodanobacteraceae</taxon>
        <taxon>Dyella</taxon>
    </lineage>
</organism>
<feature type="chain" id="PRO_5007817838" evidence="1">
    <location>
        <begin position="27"/>
        <end position="181"/>
    </location>
</feature>
<dbReference type="PATRIC" id="fig|445710.3.peg.221"/>
<name>A0A160MXZ7_9GAMM</name>
<keyword evidence="3" id="KW-1185">Reference proteome</keyword>
<proteinExistence type="predicted"/>
<evidence type="ECO:0000256" key="1">
    <source>
        <dbReference type="SAM" id="SignalP"/>
    </source>
</evidence>
<evidence type="ECO:0000313" key="3">
    <source>
        <dbReference type="Proteomes" id="UP000077255"/>
    </source>
</evidence>
<keyword evidence="1" id="KW-0732">Signal</keyword>
<dbReference type="AlphaFoldDB" id="A0A160MXZ7"/>
<reference evidence="2 3" key="1">
    <citation type="submission" date="2016-02" db="EMBL/GenBank/DDBJ databases">
        <title>Complete genome sequencing and analysis of ATSB10, Dyella thiooxydans isolated from rhizosphere soil of sunflower (Helianthus annuus L.).</title>
        <authorList>
            <person name="Lee Y."/>
            <person name="Hwangbo K."/>
            <person name="Chung H."/>
            <person name="Yoo J."/>
            <person name="Kim K.Y."/>
            <person name="Sa T.M."/>
            <person name="Um Y."/>
            <person name="Madhaiyan M."/>
        </authorList>
    </citation>
    <scope>NUCLEOTIDE SEQUENCE [LARGE SCALE GENOMIC DNA]</scope>
    <source>
        <strain evidence="2 3">ATSB10</strain>
    </source>
</reference>
<dbReference type="Proteomes" id="UP000077255">
    <property type="component" value="Chromosome"/>
</dbReference>